<dbReference type="PANTHER" id="PTHR33157">
    <property type="entry name" value="AUTONOMOUS TRANSPOSABLE ELEMENT EN-1 MOSAIC PROTEIN-RELATED"/>
    <property type="match status" value="1"/>
</dbReference>
<feature type="non-terminal residue" evidence="2">
    <location>
        <position position="1"/>
    </location>
</feature>
<sequence length="273" mass="30556">MSPSPSQLPIPPNPPRPQMPWRRMTMEAMEELLFHLSVRRRPSTSSMPSPSATSGNLPLRLLSDGGNRRILAGIPPAYAPKGLSPVQVTVFRRMYLGCRHQLQVSRSWTPPVGGCHKRKVNGILGLLCKQHYPGMVLIDERIEMADTFDHYAAVTDAPDRDRRVFRNKMERVIMEMLDFYKIEEGFEDLARQVARTACHKLVKDMLYEARTQAIVDFHAARDVRIKRDDAVTMTLTKEEYLQPMPGSVGSNAGAGVGAGDVDLSAARNLFSQA</sequence>
<dbReference type="Gramene" id="TVU18608">
    <property type="protein sequence ID" value="TVU18608"/>
    <property type="gene ID" value="EJB05_34715"/>
</dbReference>
<evidence type="ECO:0000256" key="1">
    <source>
        <dbReference type="SAM" id="MobiDB-lite"/>
    </source>
</evidence>
<dbReference type="PANTHER" id="PTHR33157:SF12">
    <property type="entry name" value="TRANSPOSASE TNP1_EN_SPM-LIKE DOMAIN-CONTAINING PROTEIN"/>
    <property type="match status" value="1"/>
</dbReference>
<keyword evidence="3" id="KW-1185">Reference proteome</keyword>
<feature type="compositionally biased region" description="Pro residues" evidence="1">
    <location>
        <begin position="1"/>
        <end position="18"/>
    </location>
</feature>
<gene>
    <name evidence="2" type="ORF">EJB05_34715</name>
</gene>
<dbReference type="EMBL" id="RWGY01000029">
    <property type="protein sequence ID" value="TVU18608.1"/>
    <property type="molecule type" value="Genomic_DNA"/>
</dbReference>
<comment type="caution">
    <text evidence="2">The sequence shown here is derived from an EMBL/GenBank/DDBJ whole genome shotgun (WGS) entry which is preliminary data.</text>
</comment>
<dbReference type="AlphaFoldDB" id="A0A5J9U5Q4"/>
<organism evidence="2 3">
    <name type="scientific">Eragrostis curvula</name>
    <name type="common">weeping love grass</name>
    <dbReference type="NCBI Taxonomy" id="38414"/>
    <lineage>
        <taxon>Eukaryota</taxon>
        <taxon>Viridiplantae</taxon>
        <taxon>Streptophyta</taxon>
        <taxon>Embryophyta</taxon>
        <taxon>Tracheophyta</taxon>
        <taxon>Spermatophyta</taxon>
        <taxon>Magnoliopsida</taxon>
        <taxon>Liliopsida</taxon>
        <taxon>Poales</taxon>
        <taxon>Poaceae</taxon>
        <taxon>PACMAD clade</taxon>
        <taxon>Chloridoideae</taxon>
        <taxon>Eragrostideae</taxon>
        <taxon>Eragrostidinae</taxon>
        <taxon>Eragrostis</taxon>
    </lineage>
</organism>
<evidence type="ECO:0000313" key="3">
    <source>
        <dbReference type="Proteomes" id="UP000324897"/>
    </source>
</evidence>
<accession>A0A5J9U5Q4</accession>
<dbReference type="InterPro" id="IPR039266">
    <property type="entry name" value="EN-1/SPM"/>
</dbReference>
<feature type="region of interest" description="Disordered" evidence="1">
    <location>
        <begin position="1"/>
        <end position="20"/>
    </location>
</feature>
<protein>
    <submittedName>
        <fullName evidence="2">Uncharacterized protein</fullName>
    </submittedName>
</protein>
<name>A0A5J9U5Q4_9POAL</name>
<feature type="non-terminal residue" evidence="2">
    <location>
        <position position="273"/>
    </location>
</feature>
<dbReference type="Proteomes" id="UP000324897">
    <property type="component" value="Chromosome 7"/>
</dbReference>
<evidence type="ECO:0000313" key="2">
    <source>
        <dbReference type="EMBL" id="TVU18608.1"/>
    </source>
</evidence>
<dbReference type="GO" id="GO:0032196">
    <property type="term" value="P:transposition"/>
    <property type="evidence" value="ECO:0007669"/>
    <property type="project" value="InterPro"/>
</dbReference>
<proteinExistence type="predicted"/>
<reference evidence="2 3" key="1">
    <citation type="journal article" date="2019" name="Sci. Rep.">
        <title>A high-quality genome of Eragrostis curvula grass provides insights into Poaceae evolution and supports new strategies to enhance forage quality.</title>
        <authorList>
            <person name="Carballo J."/>
            <person name="Santos B.A.C.M."/>
            <person name="Zappacosta D."/>
            <person name="Garbus I."/>
            <person name="Selva J.P."/>
            <person name="Gallo C.A."/>
            <person name="Diaz A."/>
            <person name="Albertini E."/>
            <person name="Caccamo M."/>
            <person name="Echenique V."/>
        </authorList>
    </citation>
    <scope>NUCLEOTIDE SEQUENCE [LARGE SCALE GENOMIC DNA]</scope>
    <source>
        <strain evidence="3">cv. Victoria</strain>
        <tissue evidence="2">Leaf</tissue>
    </source>
</reference>